<feature type="region of interest" description="Disordered" evidence="6">
    <location>
        <begin position="255"/>
        <end position="300"/>
    </location>
</feature>
<dbReference type="GO" id="GO:0005634">
    <property type="term" value="C:nucleus"/>
    <property type="evidence" value="ECO:0007669"/>
    <property type="project" value="UniProtKB-SubCell"/>
</dbReference>
<comment type="subcellular location">
    <subcellularLocation>
        <location evidence="1">Nucleus</location>
    </subcellularLocation>
</comment>
<dbReference type="Proteomes" id="UP001309876">
    <property type="component" value="Unassembled WGS sequence"/>
</dbReference>
<feature type="region of interest" description="Disordered" evidence="6">
    <location>
        <begin position="540"/>
        <end position="567"/>
    </location>
</feature>
<dbReference type="EMBL" id="JAVRRJ010000002">
    <property type="protein sequence ID" value="KAK5088092.1"/>
    <property type="molecule type" value="Genomic_DNA"/>
</dbReference>
<keyword evidence="4" id="KW-0539">Nucleus</keyword>
<sequence length="734" mass="81637">MSRKRPAPGASPVRYPAQLHQVPNSYQSAGQPLTDDQFLNWGANGQDPSSYLNQSAFNLPTNQYPPQAAPPPPNQSNQLARRPMSQMVAHQPQQNNQYATEQQSQPTQRQQQQQEAAISWSDDINELLAKAQVAKKNSQSNRKQIPPFVMKLHSFLENPRNTDLIRWADDGKSFVVLNEDEFANKLIPELFKHNNYASFVRQLNMYGFHKKVGLSDNSMRASERKAKSPSEYWNPFFRKGYPDLLWLIQKPKNQSANSKKSRGKSEEHEEDDEYVEEANGSTQFPARPLLTEGGQPSGNALTQEQFSTVQRELLMIRRQQGQIAHMLSALKREHDALVDQASDYQNKHSRHESSINAILTFLATLYNRSLSGHEGAQDIAKIFQNAVNQDSKGGVLDVNDFVFNLPEGTSIDQAQQPYKKQRLLLTDGSEGRAQTMSPAASAASPISRPSRKSSHMTSPKSAHVEEIFDPEIDQSTRNYSSSTGQQQQDMMSLIHNTNARNSGASTPTPDFSHVLNDLEKNGGTTPIDAAQRDNMLRMFNKQSRRPQSSGSDVRALSSPARSNTQTQFDKKIASTKYDLDHLEQLQAAQEKSVENLTNLLQPLSPTGSIPGLGDGQDIPPAPLDIDSFLSNHDYFSDYNNDVNGNLDFSNLNNAAYNGNGTTATYDFTDDDPLFASVDDTNGIDNNFLDVNQYNGTGSEGRIESLASSEAPTPKNNGSEAGDYDGHVSKRRRKS</sequence>
<proteinExistence type="inferred from homology"/>
<dbReference type="PANTHER" id="PTHR10015:SF427">
    <property type="entry name" value="HEAT SHOCK FACTOR PROTEIN"/>
    <property type="match status" value="1"/>
</dbReference>
<dbReference type="SUPFAM" id="SSF46785">
    <property type="entry name" value="Winged helix' DNA-binding domain"/>
    <property type="match status" value="1"/>
</dbReference>
<evidence type="ECO:0000313" key="9">
    <source>
        <dbReference type="Proteomes" id="UP001309876"/>
    </source>
</evidence>
<dbReference type="AlphaFoldDB" id="A0AAN7T4E3"/>
<dbReference type="InterPro" id="IPR000232">
    <property type="entry name" value="HSF_DNA-bd"/>
</dbReference>
<evidence type="ECO:0000256" key="5">
    <source>
        <dbReference type="RuleBase" id="RU004020"/>
    </source>
</evidence>
<dbReference type="Gene3D" id="1.10.10.10">
    <property type="entry name" value="Winged helix-like DNA-binding domain superfamily/Winged helix DNA-binding domain"/>
    <property type="match status" value="1"/>
</dbReference>
<feature type="compositionally biased region" description="Low complexity" evidence="6">
    <location>
        <begin position="102"/>
        <end position="114"/>
    </location>
</feature>
<evidence type="ECO:0000256" key="3">
    <source>
        <dbReference type="ARBA" id="ARBA00023125"/>
    </source>
</evidence>
<dbReference type="Pfam" id="PF00447">
    <property type="entry name" value="HSF_DNA-bind"/>
    <property type="match status" value="1"/>
</dbReference>
<dbReference type="PANTHER" id="PTHR10015">
    <property type="entry name" value="HEAT SHOCK TRANSCRIPTION FACTOR"/>
    <property type="match status" value="1"/>
</dbReference>
<feature type="region of interest" description="Disordered" evidence="6">
    <location>
        <begin position="1"/>
        <end position="118"/>
    </location>
</feature>
<evidence type="ECO:0000256" key="1">
    <source>
        <dbReference type="ARBA" id="ARBA00004123"/>
    </source>
</evidence>
<dbReference type="GO" id="GO:0003700">
    <property type="term" value="F:DNA-binding transcription factor activity"/>
    <property type="evidence" value="ECO:0007669"/>
    <property type="project" value="InterPro"/>
</dbReference>
<feature type="compositionally biased region" description="Low complexity" evidence="6">
    <location>
        <begin position="437"/>
        <end position="448"/>
    </location>
</feature>
<feature type="compositionally biased region" description="Polar residues" evidence="6">
    <location>
        <begin position="91"/>
        <end position="101"/>
    </location>
</feature>
<dbReference type="SMART" id="SM00415">
    <property type="entry name" value="HSF"/>
    <property type="match status" value="1"/>
</dbReference>
<keyword evidence="8" id="KW-0346">Stress response</keyword>
<gene>
    <name evidence="8" type="primary">CTA8</name>
    <name evidence="8" type="ORF">LTR05_002308</name>
</gene>
<comment type="similarity">
    <text evidence="2 5">Belongs to the HSF family.</text>
</comment>
<evidence type="ECO:0000313" key="8">
    <source>
        <dbReference type="EMBL" id="KAK5088092.1"/>
    </source>
</evidence>
<evidence type="ECO:0000256" key="6">
    <source>
        <dbReference type="SAM" id="MobiDB-lite"/>
    </source>
</evidence>
<accession>A0AAN7T4E3</accession>
<organism evidence="8 9">
    <name type="scientific">Lithohypha guttulata</name>
    <dbReference type="NCBI Taxonomy" id="1690604"/>
    <lineage>
        <taxon>Eukaryota</taxon>
        <taxon>Fungi</taxon>
        <taxon>Dikarya</taxon>
        <taxon>Ascomycota</taxon>
        <taxon>Pezizomycotina</taxon>
        <taxon>Eurotiomycetes</taxon>
        <taxon>Chaetothyriomycetidae</taxon>
        <taxon>Chaetothyriales</taxon>
        <taxon>Trichomeriaceae</taxon>
        <taxon>Lithohypha</taxon>
    </lineage>
</organism>
<feature type="region of interest" description="Disordered" evidence="6">
    <location>
        <begin position="428"/>
        <end position="488"/>
    </location>
</feature>
<evidence type="ECO:0000259" key="7">
    <source>
        <dbReference type="SMART" id="SM00415"/>
    </source>
</evidence>
<reference evidence="8 9" key="1">
    <citation type="submission" date="2023-08" db="EMBL/GenBank/DDBJ databases">
        <title>Black Yeasts Isolated from many extreme environments.</title>
        <authorList>
            <person name="Coleine C."/>
            <person name="Stajich J.E."/>
            <person name="Selbmann L."/>
        </authorList>
    </citation>
    <scope>NUCLEOTIDE SEQUENCE [LARGE SCALE GENOMIC DNA]</scope>
    <source>
        <strain evidence="8 9">CCFEE 5910</strain>
    </source>
</reference>
<dbReference type="InterPro" id="IPR036390">
    <property type="entry name" value="WH_DNA-bd_sf"/>
</dbReference>
<dbReference type="PRINTS" id="PR00056">
    <property type="entry name" value="HSFDOMAIN"/>
</dbReference>
<feature type="compositionally biased region" description="Polar residues" evidence="6">
    <location>
        <begin position="46"/>
        <end position="59"/>
    </location>
</feature>
<keyword evidence="3" id="KW-0238">DNA-binding</keyword>
<dbReference type="FunFam" id="1.10.10.10:FF:000173">
    <property type="entry name" value="Heat shock transcription factor Hsf1"/>
    <property type="match status" value="1"/>
</dbReference>
<name>A0AAN7T4E3_9EURO</name>
<evidence type="ECO:0000256" key="2">
    <source>
        <dbReference type="ARBA" id="ARBA00006403"/>
    </source>
</evidence>
<feature type="compositionally biased region" description="Polar residues" evidence="6">
    <location>
        <begin position="473"/>
        <end position="488"/>
    </location>
</feature>
<feature type="region of interest" description="Disordered" evidence="6">
    <location>
        <begin position="695"/>
        <end position="734"/>
    </location>
</feature>
<comment type="caution">
    <text evidence="8">The sequence shown here is derived from an EMBL/GenBank/DDBJ whole genome shotgun (WGS) entry which is preliminary data.</text>
</comment>
<keyword evidence="9" id="KW-1185">Reference proteome</keyword>
<feature type="compositionally biased region" description="Polar residues" evidence="6">
    <location>
        <begin position="21"/>
        <end position="31"/>
    </location>
</feature>
<feature type="domain" description="HSF-type DNA-binding" evidence="7">
    <location>
        <begin position="144"/>
        <end position="251"/>
    </location>
</feature>
<dbReference type="InterPro" id="IPR036388">
    <property type="entry name" value="WH-like_DNA-bd_sf"/>
</dbReference>
<evidence type="ECO:0000256" key="4">
    <source>
        <dbReference type="ARBA" id="ARBA00023242"/>
    </source>
</evidence>
<feature type="compositionally biased region" description="Polar residues" evidence="6">
    <location>
        <begin position="705"/>
        <end position="718"/>
    </location>
</feature>
<protein>
    <submittedName>
        <fullName evidence="8">Heat shock transcription factor</fullName>
    </submittedName>
</protein>
<dbReference type="GO" id="GO:0043565">
    <property type="term" value="F:sequence-specific DNA binding"/>
    <property type="evidence" value="ECO:0007669"/>
    <property type="project" value="InterPro"/>
</dbReference>